<dbReference type="InterPro" id="IPR032710">
    <property type="entry name" value="NTF2-like_dom_sf"/>
</dbReference>
<keyword evidence="8" id="KW-1185">Reference proteome</keyword>
<evidence type="ECO:0000256" key="5">
    <source>
        <dbReference type="PIRSR" id="PIRSR024851-51"/>
    </source>
</evidence>
<dbReference type="AlphaFoldDB" id="A0A2P7YFR7"/>
<dbReference type="GO" id="GO:0030411">
    <property type="term" value="F:scytalone dehydratase activity"/>
    <property type="evidence" value="ECO:0007669"/>
    <property type="project" value="InterPro"/>
</dbReference>
<evidence type="ECO:0000313" key="8">
    <source>
        <dbReference type="Proteomes" id="UP000243723"/>
    </source>
</evidence>
<feature type="domain" description="Scytalone dehydratase-like" evidence="6">
    <location>
        <begin position="36"/>
        <end position="186"/>
    </location>
</feature>
<evidence type="ECO:0000256" key="3">
    <source>
        <dbReference type="PIRNR" id="PIRNR024851"/>
    </source>
</evidence>
<evidence type="ECO:0000259" key="6">
    <source>
        <dbReference type="Pfam" id="PF02982"/>
    </source>
</evidence>
<keyword evidence="2 3" id="KW-0456">Lyase</keyword>
<dbReference type="SUPFAM" id="SSF54427">
    <property type="entry name" value="NTF2-like"/>
    <property type="match status" value="1"/>
</dbReference>
<name>A0A2P7YFR7_9PEZI</name>
<comment type="similarity">
    <text evidence="1 3">Belongs to the scytalone dehydratase family.</text>
</comment>
<feature type="active site" evidence="4">
    <location>
        <position position="135"/>
    </location>
</feature>
<dbReference type="PIRSF" id="PIRSF024851">
    <property type="entry name" value="SCD1"/>
    <property type="match status" value="1"/>
</dbReference>
<dbReference type="Proteomes" id="UP000243723">
    <property type="component" value="Unassembled WGS sequence"/>
</dbReference>
<evidence type="ECO:0000256" key="1">
    <source>
        <dbReference type="ARBA" id="ARBA00008584"/>
    </source>
</evidence>
<dbReference type="Pfam" id="PF02982">
    <property type="entry name" value="Scytalone_dh"/>
    <property type="match status" value="1"/>
</dbReference>
<feature type="binding site" evidence="5">
    <location>
        <position position="75"/>
    </location>
    <ligand>
        <name>substrate</name>
    </ligand>
</feature>
<gene>
    <name evidence="7" type="ORF">B9Z65_1390</name>
</gene>
<organism evidence="7 8">
    <name type="scientific">Elsinoe australis</name>
    <dbReference type="NCBI Taxonomy" id="40998"/>
    <lineage>
        <taxon>Eukaryota</taxon>
        <taxon>Fungi</taxon>
        <taxon>Dikarya</taxon>
        <taxon>Ascomycota</taxon>
        <taxon>Pezizomycotina</taxon>
        <taxon>Dothideomycetes</taxon>
        <taxon>Dothideomycetidae</taxon>
        <taxon>Myriangiales</taxon>
        <taxon>Elsinoaceae</taxon>
        <taxon>Elsinoe</taxon>
    </lineage>
</organism>
<dbReference type="InterPro" id="IPR004235">
    <property type="entry name" value="Scytalone_dehydratase"/>
</dbReference>
<evidence type="ECO:0000256" key="2">
    <source>
        <dbReference type="ARBA" id="ARBA00023239"/>
    </source>
</evidence>
<evidence type="ECO:0000256" key="4">
    <source>
        <dbReference type="PIRSR" id="PIRSR024851-50"/>
    </source>
</evidence>
<dbReference type="STRING" id="40998.A0A2P7YFR7"/>
<protein>
    <recommendedName>
        <fullName evidence="6">Scytalone dehydratase-like domain-containing protein</fullName>
    </recommendedName>
</protein>
<accession>A0A2P7YFR7</accession>
<proteinExistence type="inferred from homology"/>
<feature type="binding site" evidence="5">
    <location>
        <position position="78"/>
    </location>
    <ligand>
        <name>substrate</name>
    </ligand>
</feature>
<dbReference type="EMBL" id="NHZQ01000445">
    <property type="protein sequence ID" value="PSK34807.1"/>
    <property type="molecule type" value="Genomic_DNA"/>
</dbReference>
<dbReference type="Gene3D" id="3.10.450.50">
    <property type="match status" value="1"/>
</dbReference>
<feature type="active site" evidence="4">
    <location>
        <position position="110"/>
    </location>
</feature>
<sequence>MPTRRYMSGPRPINQPLPTYPNHRLKPPQFKRMAQLSLEDVIGCQAALFEWTESYDLKDWERLRKCIAPELRIDYSSFWGKYWEAMPSEEYVAMVSSDKVLGNRRLKTQHFVGVSKWVKSSELHMTGRHQMRVAHQKYTDVDCQEVELKGHAHGTCVAWCLKVDDKWKFSGIERHFRWSEYDYEKMCA</sequence>
<comment type="caution">
    <text evidence="7">The sequence shown here is derived from an EMBL/GenBank/DDBJ whole genome shotgun (WGS) entry which is preliminary data.</text>
</comment>
<reference evidence="7 8" key="1">
    <citation type="submission" date="2017-05" db="EMBL/GenBank/DDBJ databases">
        <title>Draft genome sequence of Elsinoe australis.</title>
        <authorList>
            <person name="Cheng Q."/>
        </authorList>
    </citation>
    <scope>NUCLEOTIDE SEQUENCE [LARGE SCALE GENOMIC DNA]</scope>
    <source>
        <strain evidence="7 8">NL1</strain>
    </source>
</reference>
<dbReference type="GO" id="GO:0006582">
    <property type="term" value="P:melanin metabolic process"/>
    <property type="evidence" value="ECO:0007669"/>
    <property type="project" value="InterPro"/>
</dbReference>
<dbReference type="InterPro" id="IPR049884">
    <property type="entry name" value="Scytalone_dh"/>
</dbReference>
<feature type="binding site" evidence="5">
    <location>
        <position position="55"/>
    </location>
    <ligand>
        <name>substrate</name>
    </ligand>
</feature>
<evidence type="ECO:0000313" key="7">
    <source>
        <dbReference type="EMBL" id="PSK34807.1"/>
    </source>
</evidence>
<dbReference type="OrthoDB" id="5281072at2759"/>